<dbReference type="AlphaFoldDB" id="A0A4Z2E9G5"/>
<keyword evidence="2" id="KW-1185">Reference proteome</keyword>
<protein>
    <submittedName>
        <fullName evidence="1">Uncharacterized protein</fullName>
    </submittedName>
</protein>
<proteinExistence type="predicted"/>
<dbReference type="EMBL" id="SRLO01012504">
    <property type="protein sequence ID" value="TNN25449.1"/>
    <property type="molecule type" value="Genomic_DNA"/>
</dbReference>
<dbReference type="Proteomes" id="UP000314294">
    <property type="component" value="Unassembled WGS sequence"/>
</dbReference>
<name>A0A4Z2E9G5_9TELE</name>
<accession>A0A4Z2E9G5</accession>
<reference evidence="1 2" key="1">
    <citation type="submission" date="2019-03" db="EMBL/GenBank/DDBJ databases">
        <title>First draft genome of Liparis tanakae, snailfish: a comprehensive survey of snailfish specific genes.</title>
        <authorList>
            <person name="Kim W."/>
            <person name="Song I."/>
            <person name="Jeong J.-H."/>
            <person name="Kim D."/>
            <person name="Kim S."/>
            <person name="Ryu S."/>
            <person name="Song J.Y."/>
            <person name="Lee S.K."/>
        </authorList>
    </citation>
    <scope>NUCLEOTIDE SEQUENCE [LARGE SCALE GENOMIC DNA]</scope>
    <source>
        <tissue evidence="1">Muscle</tissue>
    </source>
</reference>
<comment type="caution">
    <text evidence="1">The sequence shown here is derived from an EMBL/GenBank/DDBJ whole genome shotgun (WGS) entry which is preliminary data.</text>
</comment>
<evidence type="ECO:0000313" key="2">
    <source>
        <dbReference type="Proteomes" id="UP000314294"/>
    </source>
</evidence>
<sequence length="81" mass="9244">MAHYVRVLQEERPPLHCVCQRGRLRDVILSQQARLSRTHAAAGRCGYQEALRNPGSQDAAAGPERIVRRFFPEDDVSSWTR</sequence>
<evidence type="ECO:0000313" key="1">
    <source>
        <dbReference type="EMBL" id="TNN25449.1"/>
    </source>
</evidence>
<organism evidence="1 2">
    <name type="scientific">Liparis tanakae</name>
    <name type="common">Tanaka's snailfish</name>
    <dbReference type="NCBI Taxonomy" id="230148"/>
    <lineage>
        <taxon>Eukaryota</taxon>
        <taxon>Metazoa</taxon>
        <taxon>Chordata</taxon>
        <taxon>Craniata</taxon>
        <taxon>Vertebrata</taxon>
        <taxon>Euteleostomi</taxon>
        <taxon>Actinopterygii</taxon>
        <taxon>Neopterygii</taxon>
        <taxon>Teleostei</taxon>
        <taxon>Neoteleostei</taxon>
        <taxon>Acanthomorphata</taxon>
        <taxon>Eupercaria</taxon>
        <taxon>Perciformes</taxon>
        <taxon>Cottioidei</taxon>
        <taxon>Cottales</taxon>
        <taxon>Liparidae</taxon>
        <taxon>Liparis</taxon>
    </lineage>
</organism>
<gene>
    <name evidence="1" type="ORF">EYF80_064421</name>
</gene>